<keyword evidence="15" id="KW-0675">Receptor</keyword>
<evidence type="ECO:0000256" key="12">
    <source>
        <dbReference type="ARBA" id="ARBA00022840"/>
    </source>
</evidence>
<evidence type="ECO:0000256" key="10">
    <source>
        <dbReference type="ARBA" id="ARBA00022741"/>
    </source>
</evidence>
<dbReference type="Pfam" id="PF00560">
    <property type="entry name" value="LRR_1"/>
    <property type="match status" value="3"/>
</dbReference>
<evidence type="ECO:0000256" key="7">
    <source>
        <dbReference type="ARBA" id="ARBA00022692"/>
    </source>
</evidence>
<evidence type="ECO:0000256" key="18">
    <source>
        <dbReference type="ARBA" id="ARBA00048679"/>
    </source>
</evidence>
<dbReference type="FunFam" id="1.10.510.10:FF:000016">
    <property type="entry name" value="Somatic embryogenesis receptor-like kinase 1"/>
    <property type="match status" value="1"/>
</dbReference>
<keyword evidence="9" id="KW-0677">Repeat</keyword>
<reference evidence="23 24" key="1">
    <citation type="submission" date="2020-09" db="EMBL/GenBank/DDBJ databases">
        <title>De no assembly of potato wild relative species, Solanum commersonii.</title>
        <authorList>
            <person name="Cho K."/>
        </authorList>
    </citation>
    <scope>NUCLEOTIDE SEQUENCE [LARGE SCALE GENOMIC DNA]</scope>
    <source>
        <strain evidence="23">LZ3.2</strain>
        <tissue evidence="23">Leaf</tissue>
    </source>
</reference>
<comment type="catalytic activity">
    <reaction evidence="17">
        <text>L-threonyl-[protein] + ATP = O-phospho-L-threonyl-[protein] + ADP + H(+)</text>
        <dbReference type="Rhea" id="RHEA:46608"/>
        <dbReference type="Rhea" id="RHEA-COMP:11060"/>
        <dbReference type="Rhea" id="RHEA-COMP:11605"/>
        <dbReference type="ChEBI" id="CHEBI:15378"/>
        <dbReference type="ChEBI" id="CHEBI:30013"/>
        <dbReference type="ChEBI" id="CHEBI:30616"/>
        <dbReference type="ChEBI" id="CHEBI:61977"/>
        <dbReference type="ChEBI" id="CHEBI:456216"/>
        <dbReference type="EC" id="2.7.11.1"/>
    </reaction>
</comment>
<comment type="similarity">
    <text evidence="2">Belongs to the protein kinase superfamily. Ser/Thr protein kinase family.</text>
</comment>
<evidence type="ECO:0000256" key="14">
    <source>
        <dbReference type="ARBA" id="ARBA00023136"/>
    </source>
</evidence>
<dbReference type="InterPro" id="IPR011009">
    <property type="entry name" value="Kinase-like_dom_sf"/>
</dbReference>
<keyword evidence="4" id="KW-0723">Serine/threonine-protein kinase</keyword>
<evidence type="ECO:0000256" key="11">
    <source>
        <dbReference type="ARBA" id="ARBA00022777"/>
    </source>
</evidence>
<evidence type="ECO:0000256" key="17">
    <source>
        <dbReference type="ARBA" id="ARBA00047899"/>
    </source>
</evidence>
<organism evidence="23 24">
    <name type="scientific">Solanum commersonii</name>
    <name type="common">Commerson's wild potato</name>
    <name type="synonym">Commerson's nightshade</name>
    <dbReference type="NCBI Taxonomy" id="4109"/>
    <lineage>
        <taxon>Eukaryota</taxon>
        <taxon>Viridiplantae</taxon>
        <taxon>Streptophyta</taxon>
        <taxon>Embryophyta</taxon>
        <taxon>Tracheophyta</taxon>
        <taxon>Spermatophyta</taxon>
        <taxon>Magnoliopsida</taxon>
        <taxon>eudicotyledons</taxon>
        <taxon>Gunneridae</taxon>
        <taxon>Pentapetalae</taxon>
        <taxon>asterids</taxon>
        <taxon>lamiids</taxon>
        <taxon>Solanales</taxon>
        <taxon>Solanaceae</taxon>
        <taxon>Solanoideae</taxon>
        <taxon>Solaneae</taxon>
        <taxon>Solanum</taxon>
    </lineage>
</organism>
<name>A0A9J5Y061_SOLCO</name>
<evidence type="ECO:0000313" key="24">
    <source>
        <dbReference type="Proteomes" id="UP000824120"/>
    </source>
</evidence>
<comment type="caution">
    <text evidence="23">The sequence shown here is derived from an EMBL/GenBank/DDBJ whole genome shotgun (WGS) entry which is preliminary data.</text>
</comment>
<evidence type="ECO:0000256" key="20">
    <source>
        <dbReference type="SAM" id="Phobius"/>
    </source>
</evidence>
<keyword evidence="13 20" id="KW-1133">Transmembrane helix</keyword>
<feature type="chain" id="PRO_5039944715" description="non-specific serine/threonine protein kinase" evidence="21">
    <location>
        <begin position="21"/>
        <end position="632"/>
    </location>
</feature>
<evidence type="ECO:0000256" key="6">
    <source>
        <dbReference type="ARBA" id="ARBA00022679"/>
    </source>
</evidence>
<evidence type="ECO:0000313" key="23">
    <source>
        <dbReference type="EMBL" id="KAG5593825.1"/>
    </source>
</evidence>
<dbReference type="SMART" id="SM00220">
    <property type="entry name" value="S_TKc"/>
    <property type="match status" value="1"/>
</dbReference>
<dbReference type="InterPro" id="IPR001245">
    <property type="entry name" value="Ser-Thr/Tyr_kinase_cat_dom"/>
</dbReference>
<feature type="domain" description="Protein kinase" evidence="22">
    <location>
        <begin position="296"/>
        <end position="551"/>
    </location>
</feature>
<dbReference type="SUPFAM" id="SSF56112">
    <property type="entry name" value="Protein kinase-like (PK-like)"/>
    <property type="match status" value="1"/>
</dbReference>
<sequence>MASIFLIFVLSLLLFYPFLCFSYEARNHEVEALIAIRRSLDDPKGALSNWDEDSVDPCSWAMISCSSENLVIALGAPSQGLSGVLSGMISNLTNLKQVLLQNNNISGHIPRELGKLPNLETLDLSNNHFSGHVPDSLGLLNSLQYLRRLNNNSLSSAIPLSLARVPQLAFLDLSFNNLSGPIPKFPTRTFNVVGNPLICGNHSAETCFGSVNLMPLSFDIDSTGKRNSKRLAIAMGLSISFISLFLLGFGFIIWKRNQNRKQSILNINDMQEEDLVRLGNLRSFTFKELQRATNSFSSKNILGAGGFGNVYRGKLGDGSLVAVKRLKDISGTAGESQFRTELELISLAVHRNLLRLIGYCATPNERLLVYPFMSNGSVASRLRGKPALDWNTRKRIAIGAARGLLYLHEQCDPKIIHRDVKAANVLLDDFCEAVVGDFGLAKLLDHADSHVTTAVRGTVGHIAPEYLSTGQSSEKTDVFGFGILLLELITGMRALELGKTVNQKGAVLEWVKKMQHEKNVEALIDRELGSNYDRIDVGEMLQVAILCTQYLPSHRPKMSEVVRMLEGDGLAEKWAASHNYDGFSLTKNSNKTQTKHSMVPLGYDDNDHDHLTVFGMMDDDYDTHAMELSGPR</sequence>
<feature type="transmembrane region" description="Helical" evidence="20">
    <location>
        <begin position="231"/>
        <end position="254"/>
    </location>
</feature>
<keyword evidence="12 19" id="KW-0067">ATP-binding</keyword>
<evidence type="ECO:0000256" key="3">
    <source>
        <dbReference type="ARBA" id="ARBA00012513"/>
    </source>
</evidence>
<dbReference type="InterPro" id="IPR013210">
    <property type="entry name" value="LRR_N_plant-typ"/>
</dbReference>
<dbReference type="EC" id="2.7.11.1" evidence="3"/>
<evidence type="ECO:0000259" key="22">
    <source>
        <dbReference type="PROSITE" id="PS50011"/>
    </source>
</evidence>
<dbReference type="InterPro" id="IPR001611">
    <property type="entry name" value="Leu-rich_rpt"/>
</dbReference>
<feature type="signal peptide" evidence="21">
    <location>
        <begin position="1"/>
        <end position="20"/>
    </location>
</feature>
<dbReference type="SUPFAM" id="SSF52058">
    <property type="entry name" value="L domain-like"/>
    <property type="match status" value="1"/>
</dbReference>
<dbReference type="InterPro" id="IPR017441">
    <property type="entry name" value="Protein_kinase_ATP_BS"/>
</dbReference>
<dbReference type="InterPro" id="IPR032675">
    <property type="entry name" value="LRR_dom_sf"/>
</dbReference>
<accession>A0A9J5Y061</accession>
<dbReference type="InterPro" id="IPR000719">
    <property type="entry name" value="Prot_kinase_dom"/>
</dbReference>
<keyword evidence="8 21" id="KW-0732">Signal</keyword>
<evidence type="ECO:0000256" key="1">
    <source>
        <dbReference type="ARBA" id="ARBA00004479"/>
    </source>
</evidence>
<dbReference type="Gene3D" id="1.10.510.10">
    <property type="entry name" value="Transferase(Phosphotransferase) domain 1"/>
    <property type="match status" value="1"/>
</dbReference>
<keyword evidence="7 20" id="KW-0812">Transmembrane</keyword>
<keyword evidence="14 20" id="KW-0472">Membrane</keyword>
<dbReference type="PANTHER" id="PTHR47988">
    <property type="entry name" value="SOMATIC EMBRYOGENESIS RECEPTOR KINASE 1"/>
    <property type="match status" value="1"/>
</dbReference>
<dbReference type="FunFam" id="3.30.200.20:FF:000015">
    <property type="entry name" value="Somatic embryogenesis receptor kinase 1"/>
    <property type="match status" value="1"/>
</dbReference>
<keyword evidence="10 19" id="KW-0547">Nucleotide-binding</keyword>
<dbReference type="PROSITE" id="PS51450">
    <property type="entry name" value="LRR"/>
    <property type="match status" value="1"/>
</dbReference>
<evidence type="ECO:0000256" key="15">
    <source>
        <dbReference type="ARBA" id="ARBA00023170"/>
    </source>
</evidence>
<dbReference type="GO" id="GO:0004674">
    <property type="term" value="F:protein serine/threonine kinase activity"/>
    <property type="evidence" value="ECO:0007669"/>
    <property type="project" value="UniProtKB-KW"/>
</dbReference>
<keyword evidence="24" id="KW-1185">Reference proteome</keyword>
<dbReference type="OrthoDB" id="749055at2759"/>
<dbReference type="GO" id="GO:0050832">
    <property type="term" value="P:defense response to fungus"/>
    <property type="evidence" value="ECO:0007669"/>
    <property type="project" value="UniProtKB-ARBA"/>
</dbReference>
<evidence type="ECO:0000256" key="21">
    <source>
        <dbReference type="SAM" id="SignalP"/>
    </source>
</evidence>
<protein>
    <recommendedName>
        <fullName evidence="3">non-specific serine/threonine protein kinase</fullName>
        <ecNumber evidence="3">2.7.11.1</ecNumber>
    </recommendedName>
</protein>
<proteinExistence type="inferred from homology"/>
<evidence type="ECO:0000256" key="9">
    <source>
        <dbReference type="ARBA" id="ARBA00022737"/>
    </source>
</evidence>
<dbReference type="AlphaFoldDB" id="A0A9J5Y061"/>
<keyword evidence="6" id="KW-0808">Transferase</keyword>
<keyword evidence="11" id="KW-0418">Kinase</keyword>
<evidence type="ECO:0000256" key="16">
    <source>
        <dbReference type="ARBA" id="ARBA00023180"/>
    </source>
</evidence>
<evidence type="ECO:0000256" key="4">
    <source>
        <dbReference type="ARBA" id="ARBA00022527"/>
    </source>
</evidence>
<dbReference type="Gene3D" id="3.30.200.20">
    <property type="entry name" value="Phosphorylase Kinase, domain 1"/>
    <property type="match status" value="1"/>
</dbReference>
<feature type="binding site" evidence="19">
    <location>
        <position position="324"/>
    </location>
    <ligand>
        <name>ATP</name>
        <dbReference type="ChEBI" id="CHEBI:30616"/>
    </ligand>
</feature>
<comment type="subcellular location">
    <subcellularLocation>
        <location evidence="1">Membrane</location>
        <topology evidence="1">Single-pass type I membrane protein</topology>
    </subcellularLocation>
</comment>
<dbReference type="PROSITE" id="PS00107">
    <property type="entry name" value="PROTEIN_KINASE_ATP"/>
    <property type="match status" value="1"/>
</dbReference>
<dbReference type="GO" id="GO:0048638">
    <property type="term" value="P:regulation of developmental growth"/>
    <property type="evidence" value="ECO:0007669"/>
    <property type="project" value="UniProtKB-ARBA"/>
</dbReference>
<dbReference type="GO" id="GO:0005524">
    <property type="term" value="F:ATP binding"/>
    <property type="evidence" value="ECO:0007669"/>
    <property type="project" value="UniProtKB-UniRule"/>
</dbReference>
<dbReference type="GO" id="GO:0016020">
    <property type="term" value="C:membrane"/>
    <property type="evidence" value="ECO:0007669"/>
    <property type="project" value="UniProtKB-SubCell"/>
</dbReference>
<dbReference type="Proteomes" id="UP000824120">
    <property type="component" value="Chromosome 7"/>
</dbReference>
<keyword evidence="16" id="KW-0325">Glycoprotein</keyword>
<evidence type="ECO:0000256" key="8">
    <source>
        <dbReference type="ARBA" id="ARBA00022729"/>
    </source>
</evidence>
<dbReference type="PROSITE" id="PS00108">
    <property type="entry name" value="PROTEIN_KINASE_ST"/>
    <property type="match status" value="1"/>
</dbReference>
<evidence type="ECO:0000256" key="5">
    <source>
        <dbReference type="ARBA" id="ARBA00022614"/>
    </source>
</evidence>
<evidence type="ECO:0000256" key="13">
    <source>
        <dbReference type="ARBA" id="ARBA00022989"/>
    </source>
</evidence>
<dbReference type="InterPro" id="IPR008271">
    <property type="entry name" value="Ser/Thr_kinase_AS"/>
</dbReference>
<keyword evidence="5" id="KW-0433">Leucine-rich repeat</keyword>
<dbReference type="FunFam" id="3.80.10.10:FF:000021">
    <property type="entry name" value="Putative LRR receptor-like serine/threonine-protein kinase"/>
    <property type="match status" value="1"/>
</dbReference>
<dbReference type="Pfam" id="PF08263">
    <property type="entry name" value="LRRNT_2"/>
    <property type="match status" value="1"/>
</dbReference>
<gene>
    <name evidence="23" type="ORF">H5410_035057</name>
</gene>
<evidence type="ECO:0000256" key="2">
    <source>
        <dbReference type="ARBA" id="ARBA00008684"/>
    </source>
</evidence>
<dbReference type="EMBL" id="JACXVP010000007">
    <property type="protein sequence ID" value="KAG5593825.1"/>
    <property type="molecule type" value="Genomic_DNA"/>
</dbReference>
<evidence type="ECO:0000256" key="19">
    <source>
        <dbReference type="PROSITE-ProRule" id="PRU10141"/>
    </source>
</evidence>
<comment type="catalytic activity">
    <reaction evidence="18">
        <text>L-seryl-[protein] + ATP = O-phospho-L-seryl-[protein] + ADP + H(+)</text>
        <dbReference type="Rhea" id="RHEA:17989"/>
        <dbReference type="Rhea" id="RHEA-COMP:9863"/>
        <dbReference type="Rhea" id="RHEA-COMP:11604"/>
        <dbReference type="ChEBI" id="CHEBI:15378"/>
        <dbReference type="ChEBI" id="CHEBI:29999"/>
        <dbReference type="ChEBI" id="CHEBI:30616"/>
        <dbReference type="ChEBI" id="CHEBI:83421"/>
        <dbReference type="ChEBI" id="CHEBI:456216"/>
        <dbReference type="EC" id="2.7.11.1"/>
    </reaction>
</comment>
<dbReference type="Gene3D" id="3.80.10.10">
    <property type="entry name" value="Ribonuclease Inhibitor"/>
    <property type="match status" value="1"/>
</dbReference>
<dbReference type="PROSITE" id="PS50011">
    <property type="entry name" value="PROTEIN_KINASE_DOM"/>
    <property type="match status" value="1"/>
</dbReference>
<dbReference type="Pfam" id="PF07714">
    <property type="entry name" value="PK_Tyr_Ser-Thr"/>
    <property type="match status" value="1"/>
</dbReference>